<dbReference type="InterPro" id="IPR051158">
    <property type="entry name" value="Metallophosphoesterase_sf"/>
</dbReference>
<organism evidence="4 5">
    <name type="scientific">Lichenibacterium minor</name>
    <dbReference type="NCBI Taxonomy" id="2316528"/>
    <lineage>
        <taxon>Bacteria</taxon>
        <taxon>Pseudomonadati</taxon>
        <taxon>Pseudomonadota</taxon>
        <taxon>Alphaproteobacteria</taxon>
        <taxon>Hyphomicrobiales</taxon>
        <taxon>Lichenihabitantaceae</taxon>
        <taxon>Lichenibacterium</taxon>
    </lineage>
</organism>
<dbReference type="AlphaFoldDB" id="A0A4Q2U505"/>
<name>A0A4Q2U505_9HYPH</name>
<dbReference type="Pfam" id="PF00149">
    <property type="entry name" value="Metallophos"/>
    <property type="match status" value="1"/>
</dbReference>
<dbReference type="EMBL" id="QYBB01000012">
    <property type="protein sequence ID" value="RYC31659.1"/>
    <property type="molecule type" value="Genomic_DNA"/>
</dbReference>
<evidence type="ECO:0000256" key="2">
    <source>
        <dbReference type="ARBA" id="ARBA00022801"/>
    </source>
</evidence>
<dbReference type="CDD" id="cd07385">
    <property type="entry name" value="MPP_YkuE_C"/>
    <property type="match status" value="1"/>
</dbReference>
<dbReference type="OrthoDB" id="9780884at2"/>
<gene>
    <name evidence="4" type="ORF">D3273_12325</name>
</gene>
<keyword evidence="1" id="KW-0479">Metal-binding</keyword>
<sequence>MTRRRVLTGAGALALGSAGFAGYAVGVEPALVPAVRRYAVSPPRWPAGLEVRIGVIADIHACEPWMSAERVRGIAEQCNALQPDLVLLLGDFNAGHRFVTGPVMPAAWADALSVLRAPLGTYAILGNHDWWHGPVPGMKGGPEEVRQALRAIGVRVLENEATLVDRGGKRFWLAGLADQLAHPTAPPGHKGADDIPGTLRQVRDEAPVIMLAHEPYAFARMPERVALTLSGHTHGGQIVVPGVGPLVTPSRRYNYGHYVENGRNLVVSGGLGESGLPARFGVPPEILEITVGSPGATA</sequence>
<accession>A0A4Q2U505</accession>
<dbReference type="GO" id="GO:0016020">
    <property type="term" value="C:membrane"/>
    <property type="evidence" value="ECO:0007669"/>
    <property type="project" value="GOC"/>
</dbReference>
<keyword evidence="5" id="KW-1185">Reference proteome</keyword>
<keyword evidence="2" id="KW-0378">Hydrolase</keyword>
<evidence type="ECO:0000313" key="5">
    <source>
        <dbReference type="Proteomes" id="UP000290759"/>
    </source>
</evidence>
<dbReference type="GO" id="GO:0046872">
    <property type="term" value="F:metal ion binding"/>
    <property type="evidence" value="ECO:0007669"/>
    <property type="project" value="UniProtKB-KW"/>
</dbReference>
<dbReference type="GO" id="GO:0009245">
    <property type="term" value="P:lipid A biosynthetic process"/>
    <property type="evidence" value="ECO:0007669"/>
    <property type="project" value="TreeGrafter"/>
</dbReference>
<comment type="caution">
    <text evidence="4">The sequence shown here is derived from an EMBL/GenBank/DDBJ whole genome shotgun (WGS) entry which is preliminary data.</text>
</comment>
<feature type="domain" description="Calcineurin-like phosphoesterase" evidence="3">
    <location>
        <begin position="52"/>
        <end position="235"/>
    </location>
</feature>
<evidence type="ECO:0000313" key="4">
    <source>
        <dbReference type="EMBL" id="RYC31659.1"/>
    </source>
</evidence>
<dbReference type="InterPro" id="IPR029052">
    <property type="entry name" value="Metallo-depent_PP-like"/>
</dbReference>
<dbReference type="SUPFAM" id="SSF56300">
    <property type="entry name" value="Metallo-dependent phosphatases"/>
    <property type="match status" value="1"/>
</dbReference>
<dbReference type="Proteomes" id="UP000290759">
    <property type="component" value="Unassembled WGS sequence"/>
</dbReference>
<evidence type="ECO:0000256" key="1">
    <source>
        <dbReference type="ARBA" id="ARBA00022723"/>
    </source>
</evidence>
<evidence type="ECO:0000259" key="3">
    <source>
        <dbReference type="Pfam" id="PF00149"/>
    </source>
</evidence>
<dbReference type="PANTHER" id="PTHR31302:SF31">
    <property type="entry name" value="PHOSPHODIESTERASE YAEI"/>
    <property type="match status" value="1"/>
</dbReference>
<dbReference type="InterPro" id="IPR004843">
    <property type="entry name" value="Calcineurin-like_PHP"/>
</dbReference>
<dbReference type="PANTHER" id="PTHR31302">
    <property type="entry name" value="TRANSMEMBRANE PROTEIN WITH METALLOPHOSPHOESTERASE DOMAIN-RELATED"/>
    <property type="match status" value="1"/>
</dbReference>
<protein>
    <submittedName>
        <fullName evidence="4">Metallophosphoesterase</fullName>
    </submittedName>
</protein>
<dbReference type="Gene3D" id="3.60.21.10">
    <property type="match status" value="1"/>
</dbReference>
<dbReference type="GO" id="GO:0008758">
    <property type="term" value="F:UDP-2,3-diacylglucosamine hydrolase activity"/>
    <property type="evidence" value="ECO:0007669"/>
    <property type="project" value="TreeGrafter"/>
</dbReference>
<reference evidence="4 5" key="1">
    <citation type="submission" date="2018-12" db="EMBL/GenBank/DDBJ databases">
        <authorList>
            <person name="Grouzdev D.S."/>
            <person name="Krutkina M.S."/>
        </authorList>
    </citation>
    <scope>NUCLEOTIDE SEQUENCE [LARGE SCALE GENOMIC DNA]</scope>
    <source>
        <strain evidence="4 5">RmlP026</strain>
    </source>
</reference>
<proteinExistence type="predicted"/>
<reference evidence="4 5" key="2">
    <citation type="submission" date="2019-02" db="EMBL/GenBank/DDBJ databases">
        <title>'Lichenibacterium ramalinii' gen. nov. sp. nov., 'Lichenibacterium minor' gen. nov. sp. nov.</title>
        <authorList>
            <person name="Pankratov T."/>
        </authorList>
    </citation>
    <scope>NUCLEOTIDE SEQUENCE [LARGE SCALE GENOMIC DNA]</scope>
    <source>
        <strain evidence="4 5">RmlP026</strain>
    </source>
</reference>